<accession>A0AAE9XX10</accession>
<dbReference type="AlphaFoldDB" id="A0AAE9XX10"/>
<protein>
    <submittedName>
        <fullName evidence="1">Uncharacterized protein</fullName>
    </submittedName>
</protein>
<proteinExistence type="predicted"/>
<organism evidence="1 2">
    <name type="scientific">Gimibacter soli</name>
    <dbReference type="NCBI Taxonomy" id="3024400"/>
    <lineage>
        <taxon>Bacteria</taxon>
        <taxon>Pseudomonadati</taxon>
        <taxon>Pseudomonadota</taxon>
        <taxon>Alphaproteobacteria</taxon>
        <taxon>Kordiimonadales</taxon>
        <taxon>Temperatibacteraceae</taxon>
        <taxon>Gimibacter</taxon>
    </lineage>
</organism>
<dbReference type="RefSeq" id="WP_289504816.1">
    <property type="nucleotide sequence ID" value="NZ_CP116805.1"/>
</dbReference>
<sequence>MNLIECTRNLLRRLRVEEGASILTETALGIPLYLTLASGTLEASNYLLLHLKMQHTVVAIADLTTRDEKIYESVVTDIFEAVPQIMTPYPVADESKMIITAISEVEGETPSIFWQREGSGTLSVESTLGEEGDHITMPYDIEVNPNETVIITEYFYRYEPLIFDVFGATTLHRIAYFRPRIGSLQAVLP</sequence>
<dbReference type="EMBL" id="CP116805">
    <property type="protein sequence ID" value="WCL55059.1"/>
    <property type="molecule type" value="Genomic_DNA"/>
</dbReference>
<keyword evidence="2" id="KW-1185">Reference proteome</keyword>
<evidence type="ECO:0000313" key="2">
    <source>
        <dbReference type="Proteomes" id="UP001217500"/>
    </source>
</evidence>
<gene>
    <name evidence="1" type="ORF">PH603_04705</name>
</gene>
<dbReference type="Proteomes" id="UP001217500">
    <property type="component" value="Chromosome"/>
</dbReference>
<reference evidence="1" key="1">
    <citation type="submission" date="2023-01" db="EMBL/GenBank/DDBJ databases">
        <title>The genome sequence of Kordiimonadaceae bacterium 6D33.</title>
        <authorList>
            <person name="Liu Y."/>
        </authorList>
    </citation>
    <scope>NUCLEOTIDE SEQUENCE</scope>
    <source>
        <strain evidence="1">6D33</strain>
    </source>
</reference>
<evidence type="ECO:0000313" key="1">
    <source>
        <dbReference type="EMBL" id="WCL55059.1"/>
    </source>
</evidence>
<dbReference type="KEGG" id="gso:PH603_04705"/>
<name>A0AAE9XX10_9PROT</name>